<proteinExistence type="predicted"/>
<reference evidence="1 2" key="1">
    <citation type="submission" date="2019-02" db="EMBL/GenBank/DDBJ databases">
        <title>Deep-cultivation of Planctomycetes and their phenomic and genomic characterization uncovers novel biology.</title>
        <authorList>
            <person name="Wiegand S."/>
            <person name="Jogler M."/>
            <person name="Boedeker C."/>
            <person name="Pinto D."/>
            <person name="Vollmers J."/>
            <person name="Rivas-Marin E."/>
            <person name="Kohn T."/>
            <person name="Peeters S.H."/>
            <person name="Heuer A."/>
            <person name="Rast P."/>
            <person name="Oberbeckmann S."/>
            <person name="Bunk B."/>
            <person name="Jeske O."/>
            <person name="Meyerdierks A."/>
            <person name="Storesund J.E."/>
            <person name="Kallscheuer N."/>
            <person name="Luecker S."/>
            <person name="Lage O.M."/>
            <person name="Pohl T."/>
            <person name="Merkel B.J."/>
            <person name="Hornburger P."/>
            <person name="Mueller R.-W."/>
            <person name="Bruemmer F."/>
            <person name="Labrenz M."/>
            <person name="Spormann A.M."/>
            <person name="Op den Camp H."/>
            <person name="Overmann J."/>
            <person name="Amann R."/>
            <person name="Jetten M.S.M."/>
            <person name="Mascher T."/>
            <person name="Medema M.H."/>
            <person name="Devos D.P."/>
            <person name="Kaster A.-K."/>
            <person name="Ovreas L."/>
            <person name="Rohde M."/>
            <person name="Galperin M.Y."/>
            <person name="Jogler C."/>
        </authorList>
    </citation>
    <scope>NUCLEOTIDE SEQUENCE [LARGE SCALE GENOMIC DNA]</scope>
    <source>
        <strain evidence="1 2">ETA_A1</strain>
    </source>
</reference>
<protein>
    <recommendedName>
        <fullName evidence="3">DUF4145 domain-containing protein</fullName>
    </recommendedName>
</protein>
<dbReference type="KEGG" id="uli:ETAA1_45070"/>
<evidence type="ECO:0000313" key="2">
    <source>
        <dbReference type="Proteomes" id="UP000319576"/>
    </source>
</evidence>
<evidence type="ECO:0008006" key="3">
    <source>
        <dbReference type="Google" id="ProtNLM"/>
    </source>
</evidence>
<dbReference type="EMBL" id="CP036273">
    <property type="protein sequence ID" value="QDU22525.1"/>
    <property type="molecule type" value="Genomic_DNA"/>
</dbReference>
<accession>A0A517XYE2</accession>
<keyword evidence="2" id="KW-1185">Reference proteome</keyword>
<evidence type="ECO:0000313" key="1">
    <source>
        <dbReference type="EMBL" id="QDU22525.1"/>
    </source>
</evidence>
<dbReference type="AlphaFoldDB" id="A0A517XYE2"/>
<name>A0A517XYE2_9BACT</name>
<sequence length="82" mass="9275">MRRWCEAKCLVEAKAGKKPAMLGDYNQWLYKGSELSVMQMKHVEAMAAVGNTAAHNKPGLKLDEVSWLLREVREFLGKNPIT</sequence>
<organism evidence="1 2">
    <name type="scientific">Urbifossiella limnaea</name>
    <dbReference type="NCBI Taxonomy" id="2528023"/>
    <lineage>
        <taxon>Bacteria</taxon>
        <taxon>Pseudomonadati</taxon>
        <taxon>Planctomycetota</taxon>
        <taxon>Planctomycetia</taxon>
        <taxon>Gemmatales</taxon>
        <taxon>Gemmataceae</taxon>
        <taxon>Urbifossiella</taxon>
    </lineage>
</organism>
<gene>
    <name evidence="1" type="ORF">ETAA1_45070</name>
</gene>
<dbReference type="Proteomes" id="UP000319576">
    <property type="component" value="Chromosome"/>
</dbReference>